<accession>A0AAD6ZBY7</accession>
<dbReference type="AlphaFoldDB" id="A0AAD6ZBY7"/>
<feature type="transmembrane region" description="Helical" evidence="2">
    <location>
        <begin position="35"/>
        <end position="63"/>
    </location>
</feature>
<evidence type="ECO:0000256" key="2">
    <source>
        <dbReference type="SAM" id="Phobius"/>
    </source>
</evidence>
<feature type="compositionally biased region" description="Low complexity" evidence="1">
    <location>
        <begin position="272"/>
        <end position="285"/>
    </location>
</feature>
<sequence length="337" mass="36428">MDVSGYLNRIESDYVRPAKQFLTQSFEKYPTATTIATVFAVTSFVPVVSAIALALFASFLAVAGLLTTLFALGLSLLVVLSATLVFSAAATILVSNIPRFEGLSEQTRDGAATEPAENLTSFGRRRSPIRRAFTAFRNRFSKKGLNRRARFLLPLFFLFRNTFARIFLPRVVRYHPFYPVVFGSTRTPHPLKWVLLRLISPFLEFVAAPFKIVRLVLGVVLELGVESVLIAGALFLFASSHGREARKATLAAVVGFLRETLESLEKMRDTPTAEPVASTETPATEAAEDKTVPSVVPPGQTAGATGVSATDGVSSEVKARNVVGAAHTDFIAATGSN</sequence>
<feature type="transmembrane region" description="Helical" evidence="2">
    <location>
        <begin position="149"/>
        <end position="168"/>
    </location>
</feature>
<keyword evidence="2" id="KW-0472">Membrane</keyword>
<evidence type="ECO:0000313" key="3">
    <source>
        <dbReference type="EMBL" id="KAJ7315044.1"/>
    </source>
</evidence>
<reference evidence="3" key="1">
    <citation type="submission" date="2023-03" db="EMBL/GenBank/DDBJ databases">
        <title>Massive genome expansion in bonnet fungi (Mycena s.s.) driven by repeated elements and novel gene families across ecological guilds.</title>
        <authorList>
            <consortium name="Lawrence Berkeley National Laboratory"/>
            <person name="Harder C.B."/>
            <person name="Miyauchi S."/>
            <person name="Viragh M."/>
            <person name="Kuo A."/>
            <person name="Thoen E."/>
            <person name="Andreopoulos B."/>
            <person name="Lu D."/>
            <person name="Skrede I."/>
            <person name="Drula E."/>
            <person name="Henrissat B."/>
            <person name="Morin E."/>
            <person name="Kohler A."/>
            <person name="Barry K."/>
            <person name="LaButti K."/>
            <person name="Morin E."/>
            <person name="Salamov A."/>
            <person name="Lipzen A."/>
            <person name="Mereny Z."/>
            <person name="Hegedus B."/>
            <person name="Baldrian P."/>
            <person name="Stursova M."/>
            <person name="Weitz H."/>
            <person name="Taylor A."/>
            <person name="Grigoriev I.V."/>
            <person name="Nagy L.G."/>
            <person name="Martin F."/>
            <person name="Kauserud H."/>
        </authorList>
    </citation>
    <scope>NUCLEOTIDE SEQUENCE</scope>
    <source>
        <strain evidence="3">CBHHK002</strain>
    </source>
</reference>
<dbReference type="EMBL" id="JARIHO010000064">
    <property type="protein sequence ID" value="KAJ7315044.1"/>
    <property type="molecule type" value="Genomic_DNA"/>
</dbReference>
<comment type="caution">
    <text evidence="3">The sequence shown here is derived from an EMBL/GenBank/DDBJ whole genome shotgun (WGS) entry which is preliminary data.</text>
</comment>
<organism evidence="3 4">
    <name type="scientific">Mycena albidolilacea</name>
    <dbReference type="NCBI Taxonomy" id="1033008"/>
    <lineage>
        <taxon>Eukaryota</taxon>
        <taxon>Fungi</taxon>
        <taxon>Dikarya</taxon>
        <taxon>Basidiomycota</taxon>
        <taxon>Agaricomycotina</taxon>
        <taxon>Agaricomycetes</taxon>
        <taxon>Agaricomycetidae</taxon>
        <taxon>Agaricales</taxon>
        <taxon>Marasmiineae</taxon>
        <taxon>Mycenaceae</taxon>
        <taxon>Mycena</taxon>
    </lineage>
</organism>
<keyword evidence="2" id="KW-0812">Transmembrane</keyword>
<proteinExistence type="predicted"/>
<keyword evidence="2" id="KW-1133">Transmembrane helix</keyword>
<feature type="region of interest" description="Disordered" evidence="1">
    <location>
        <begin position="267"/>
        <end position="313"/>
    </location>
</feature>
<feature type="transmembrane region" description="Helical" evidence="2">
    <location>
        <begin position="69"/>
        <end position="94"/>
    </location>
</feature>
<protein>
    <submittedName>
        <fullName evidence="3">Uncharacterized protein</fullName>
    </submittedName>
</protein>
<evidence type="ECO:0000313" key="4">
    <source>
        <dbReference type="Proteomes" id="UP001218218"/>
    </source>
</evidence>
<keyword evidence="4" id="KW-1185">Reference proteome</keyword>
<gene>
    <name evidence="3" type="ORF">DFH08DRAFT_1087072</name>
</gene>
<dbReference type="Proteomes" id="UP001218218">
    <property type="component" value="Unassembled WGS sequence"/>
</dbReference>
<name>A0AAD6ZBY7_9AGAR</name>
<evidence type="ECO:0000256" key="1">
    <source>
        <dbReference type="SAM" id="MobiDB-lite"/>
    </source>
</evidence>
<feature type="transmembrane region" description="Helical" evidence="2">
    <location>
        <begin position="212"/>
        <end position="237"/>
    </location>
</feature>